<protein>
    <recommendedName>
        <fullName evidence="2">Calcineurin-like phosphoesterase domain-containing protein</fullName>
    </recommendedName>
</protein>
<organism evidence="1">
    <name type="scientific">marine metagenome</name>
    <dbReference type="NCBI Taxonomy" id="408172"/>
    <lineage>
        <taxon>unclassified sequences</taxon>
        <taxon>metagenomes</taxon>
        <taxon>ecological metagenomes</taxon>
    </lineage>
</organism>
<dbReference type="EMBL" id="UINC01005729">
    <property type="protein sequence ID" value="SVA23199.1"/>
    <property type="molecule type" value="Genomic_DNA"/>
</dbReference>
<sequence length="278" mass="32339">MHIIGGDLFDRLPNMEELELYFSFISKVQRPTFIFDGNHEATRKNKTFFTQLKGVTKDINPKVSIIDTSYEHYSLGFSILPYADLHKDNSIEKLNPDWPLFTHVRGEIPPHVKPEVDLNRFDKFPVVFAGDLHAHSNTQRNIVYPGSPLTTSFHRTEVSTGFLLIDENTWDWTWEEFHLPQLIRKTVKSAEEMIPTEYNHTIYEIEGDIQQLASIKNTELLDKKVVKRNSEAALLMSKEMTLEDELIEYLKYILEIDPNNVTEIIGTFNDYSQKAQME</sequence>
<evidence type="ECO:0008006" key="2">
    <source>
        <dbReference type="Google" id="ProtNLM"/>
    </source>
</evidence>
<dbReference type="PANTHER" id="PTHR30337">
    <property type="entry name" value="COMPONENT OF ATP-DEPENDENT DSDNA EXONUCLEASE"/>
    <property type="match status" value="1"/>
</dbReference>
<name>A0A381U506_9ZZZZ</name>
<dbReference type="AlphaFoldDB" id="A0A381U506"/>
<proteinExistence type="predicted"/>
<dbReference type="InterPro" id="IPR050535">
    <property type="entry name" value="DNA_Repair-Maintenance_Comp"/>
</dbReference>
<dbReference type="InterPro" id="IPR029052">
    <property type="entry name" value="Metallo-depent_PP-like"/>
</dbReference>
<gene>
    <name evidence="1" type="ORF">METZ01_LOCUS76053</name>
</gene>
<dbReference type="Gene3D" id="3.60.21.10">
    <property type="match status" value="1"/>
</dbReference>
<reference evidence="1" key="1">
    <citation type="submission" date="2018-05" db="EMBL/GenBank/DDBJ databases">
        <authorList>
            <person name="Lanie J.A."/>
            <person name="Ng W.-L."/>
            <person name="Kazmierczak K.M."/>
            <person name="Andrzejewski T.M."/>
            <person name="Davidsen T.M."/>
            <person name="Wayne K.J."/>
            <person name="Tettelin H."/>
            <person name="Glass J.I."/>
            <person name="Rusch D."/>
            <person name="Podicherti R."/>
            <person name="Tsui H.-C.T."/>
            <person name="Winkler M.E."/>
        </authorList>
    </citation>
    <scope>NUCLEOTIDE SEQUENCE</scope>
</reference>
<evidence type="ECO:0000313" key="1">
    <source>
        <dbReference type="EMBL" id="SVA23199.1"/>
    </source>
</evidence>
<dbReference type="SUPFAM" id="SSF56300">
    <property type="entry name" value="Metallo-dependent phosphatases"/>
    <property type="match status" value="1"/>
</dbReference>
<accession>A0A381U506</accession>